<dbReference type="Gene3D" id="3.30.200.20">
    <property type="entry name" value="Phosphorylase Kinase, domain 1"/>
    <property type="match status" value="1"/>
</dbReference>
<keyword evidence="1" id="KW-0418">Kinase</keyword>
<gene>
    <name evidence="1" type="ORF">SUZIE_199320</name>
</gene>
<dbReference type="EMBL" id="JAATJV010425135">
    <property type="protein sequence ID" value="MBZ3888711.1"/>
    <property type="molecule type" value="Genomic_DNA"/>
</dbReference>
<dbReference type="SUPFAM" id="SSF56112">
    <property type="entry name" value="Protein kinase-like (PK-like)"/>
    <property type="match status" value="1"/>
</dbReference>
<evidence type="ECO:0000313" key="2">
    <source>
        <dbReference type="Proteomes" id="UP001166674"/>
    </source>
</evidence>
<accession>A0AA41NE56</accession>
<reference evidence="1" key="1">
    <citation type="submission" date="2020-03" db="EMBL/GenBank/DDBJ databases">
        <title>Studies in the Genomics of Life Span.</title>
        <authorList>
            <person name="Glass D."/>
        </authorList>
    </citation>
    <scope>NUCLEOTIDE SEQUENCE</scope>
    <source>
        <strain evidence="1">SUZIE</strain>
        <tissue evidence="1">Muscle</tissue>
    </source>
</reference>
<dbReference type="InterPro" id="IPR011009">
    <property type="entry name" value="Kinase-like_dom_sf"/>
</dbReference>
<proteinExistence type="predicted"/>
<protein>
    <submittedName>
        <fullName evidence="1">Cyclin-dependent kinase 17</fullName>
    </submittedName>
</protein>
<evidence type="ECO:0000313" key="1">
    <source>
        <dbReference type="EMBL" id="MBZ3888711.1"/>
    </source>
</evidence>
<organism evidence="1 2">
    <name type="scientific">Sciurus carolinensis</name>
    <name type="common">Eastern gray squirrel</name>
    <dbReference type="NCBI Taxonomy" id="30640"/>
    <lineage>
        <taxon>Eukaryota</taxon>
        <taxon>Metazoa</taxon>
        <taxon>Chordata</taxon>
        <taxon>Craniata</taxon>
        <taxon>Vertebrata</taxon>
        <taxon>Euteleostomi</taxon>
        <taxon>Mammalia</taxon>
        <taxon>Eutheria</taxon>
        <taxon>Euarchontoglires</taxon>
        <taxon>Glires</taxon>
        <taxon>Rodentia</taxon>
        <taxon>Sciuromorpha</taxon>
        <taxon>Sciuridae</taxon>
        <taxon>Sciurinae</taxon>
        <taxon>Sciurini</taxon>
        <taxon>Sciurus</taxon>
    </lineage>
</organism>
<dbReference type="Proteomes" id="UP001166674">
    <property type="component" value="Unassembled WGS sequence"/>
</dbReference>
<dbReference type="GO" id="GO:0016301">
    <property type="term" value="F:kinase activity"/>
    <property type="evidence" value="ECO:0007669"/>
    <property type="project" value="UniProtKB-KW"/>
</dbReference>
<sequence length="142" mass="15791">MGSQVSRNQMIGIIQDVLKANGTAVKRSTVRAYATTLAKGIKKWLFLPADISLPDGYLENLKINSLPFHQTLSCRSHRAFLAEIGLGRMETYIKLEKFGKGTYATFYKGRSKLTENLVALKEICLEHKGGKPSTAIREGIFI</sequence>
<dbReference type="AlphaFoldDB" id="A0AA41NE56"/>
<name>A0AA41NE56_SCICA</name>
<keyword evidence="1" id="KW-0808">Transferase</keyword>
<comment type="caution">
    <text evidence="1">The sequence shown here is derived from an EMBL/GenBank/DDBJ whole genome shotgun (WGS) entry which is preliminary data.</text>
</comment>
<keyword evidence="2" id="KW-1185">Reference proteome</keyword>